<dbReference type="AlphaFoldDB" id="A0A1B6GZC7"/>
<feature type="domain" description="PH" evidence="5">
    <location>
        <begin position="244"/>
        <end position="344"/>
    </location>
</feature>
<dbReference type="Gene3D" id="2.30.29.30">
    <property type="entry name" value="Pleckstrin-homology domain (PH domain)/Phosphotyrosine-binding domain (PTB)"/>
    <property type="match status" value="1"/>
</dbReference>
<dbReference type="GO" id="GO:0005737">
    <property type="term" value="C:cytoplasm"/>
    <property type="evidence" value="ECO:0007669"/>
    <property type="project" value="UniProtKB-SubCell"/>
</dbReference>
<feature type="compositionally biased region" description="Polar residues" evidence="4">
    <location>
        <begin position="424"/>
        <end position="436"/>
    </location>
</feature>
<evidence type="ECO:0000256" key="4">
    <source>
        <dbReference type="SAM" id="MobiDB-lite"/>
    </source>
</evidence>
<feature type="non-terminal residue" evidence="6">
    <location>
        <position position="569"/>
    </location>
</feature>
<dbReference type="SMART" id="SM00233">
    <property type="entry name" value="PH"/>
    <property type="match status" value="1"/>
</dbReference>
<dbReference type="InterPro" id="IPR001849">
    <property type="entry name" value="PH_domain"/>
</dbReference>
<proteinExistence type="predicted"/>
<evidence type="ECO:0000256" key="1">
    <source>
        <dbReference type="ARBA" id="ARBA00004496"/>
    </source>
</evidence>
<evidence type="ECO:0000256" key="2">
    <source>
        <dbReference type="ARBA" id="ARBA00022490"/>
    </source>
</evidence>
<dbReference type="EMBL" id="GECZ01002004">
    <property type="protein sequence ID" value="JAS67765.1"/>
    <property type="molecule type" value="Transcribed_RNA"/>
</dbReference>
<dbReference type="InterPro" id="IPR037781">
    <property type="entry name" value="SKAP_fam"/>
</dbReference>
<dbReference type="InterPro" id="IPR011993">
    <property type="entry name" value="PH-like_dom_sf"/>
</dbReference>
<comment type="subcellular location">
    <subcellularLocation>
        <location evidence="1">Cytoplasm</location>
    </subcellularLocation>
</comment>
<accession>A0A1B6GZC7</accession>
<name>A0A1B6GZC7_9HEMI</name>
<feature type="compositionally biased region" description="Polar residues" evidence="4">
    <location>
        <begin position="449"/>
        <end position="459"/>
    </location>
</feature>
<gene>
    <name evidence="6" type="ORF">g.27093</name>
</gene>
<dbReference type="GO" id="GO:0005886">
    <property type="term" value="C:plasma membrane"/>
    <property type="evidence" value="ECO:0007669"/>
    <property type="project" value="TreeGrafter"/>
</dbReference>
<feature type="region of interest" description="Disordered" evidence="4">
    <location>
        <begin position="547"/>
        <end position="569"/>
    </location>
</feature>
<keyword evidence="3" id="KW-0597">Phosphoprotein</keyword>
<dbReference type="CDD" id="cd00821">
    <property type="entry name" value="PH"/>
    <property type="match status" value="1"/>
</dbReference>
<feature type="compositionally biased region" description="Basic and acidic residues" evidence="4">
    <location>
        <begin position="558"/>
        <end position="569"/>
    </location>
</feature>
<feature type="region of interest" description="Disordered" evidence="4">
    <location>
        <begin position="424"/>
        <end position="478"/>
    </location>
</feature>
<protein>
    <recommendedName>
        <fullName evidence="5">PH domain-containing protein</fullName>
    </recommendedName>
</protein>
<feature type="compositionally biased region" description="Polar residues" evidence="4">
    <location>
        <begin position="216"/>
        <end position="225"/>
    </location>
</feature>
<evidence type="ECO:0000259" key="5">
    <source>
        <dbReference type="PROSITE" id="PS50003"/>
    </source>
</evidence>
<dbReference type="PANTHER" id="PTHR15129:SF0">
    <property type="entry name" value="SH3 DOMAIN-CONTAINING PROTEIN"/>
    <property type="match status" value="1"/>
</dbReference>
<evidence type="ECO:0000256" key="3">
    <source>
        <dbReference type="ARBA" id="ARBA00022553"/>
    </source>
</evidence>
<dbReference type="PROSITE" id="PS50003">
    <property type="entry name" value="PH_DOMAIN"/>
    <property type="match status" value="1"/>
</dbReference>
<keyword evidence="2" id="KW-0963">Cytoplasm</keyword>
<dbReference type="Pfam" id="PF00169">
    <property type="entry name" value="PH"/>
    <property type="match status" value="1"/>
</dbReference>
<sequence length="569" mass="64810">TRTRSVSERCCAIYEYINWYNRFSRLCQCCDFVMVVMDSRDLLTEVSTFLKVTLGEEKLSDYAEGCRQKLITKLTKRDVSPPATQAYIDMNGSSYCHPKIQHQVSNCYEEFERSFDLDTKNKPHISDGFMKNVYNNLTSMQEENTYANNDETENYINIKHASQNQEDNTYTHPTSALANTPVNPSKPSLVQKSTSNSNSERNSVISFKKDSPDRISVSSSHTSNSRCEESPEVLATSASAMRYAAAKTGLLRRREKIFFMDHTKLYWVALLNQTLFMFNSDKDTKPVSELDISCYKARPVAISANTKPDYKFELVSPGNKTHQFCAEKQSDMNAWISVINSAPKPSESMREWGRQLPSLPVIQNTYDQLGFLRMTCPVTYDQPDSAKRPLIETAYELPDGVASSVNQSTAAHIALNQELTQFLNTQTKGRRSTVQLATPLRQSADRRSPSASGRQSASPRETRRLPLLPHQQPETYDKLEPIVRPVNENPELYETLCEEVYHCIDDTQYQNLKEPRRLPLLPHEQETYDQPEPTARPVNNLQNVKEVLSDSGVSPVQKPRELRKLPLLP</sequence>
<dbReference type="PANTHER" id="PTHR15129">
    <property type="entry name" value="SRC-ASSOCIATED ADAPTOR PROTEIN"/>
    <property type="match status" value="1"/>
</dbReference>
<evidence type="ECO:0000313" key="6">
    <source>
        <dbReference type="EMBL" id="JAS67765.1"/>
    </source>
</evidence>
<organism evidence="6">
    <name type="scientific">Cuerna arida</name>
    <dbReference type="NCBI Taxonomy" id="1464854"/>
    <lineage>
        <taxon>Eukaryota</taxon>
        <taxon>Metazoa</taxon>
        <taxon>Ecdysozoa</taxon>
        <taxon>Arthropoda</taxon>
        <taxon>Hexapoda</taxon>
        <taxon>Insecta</taxon>
        <taxon>Pterygota</taxon>
        <taxon>Neoptera</taxon>
        <taxon>Paraneoptera</taxon>
        <taxon>Hemiptera</taxon>
        <taxon>Auchenorrhyncha</taxon>
        <taxon>Membracoidea</taxon>
        <taxon>Cicadellidae</taxon>
        <taxon>Cicadellinae</taxon>
        <taxon>Proconiini</taxon>
        <taxon>Cuerna</taxon>
    </lineage>
</organism>
<dbReference type="SUPFAM" id="SSF50729">
    <property type="entry name" value="PH domain-like"/>
    <property type="match status" value="1"/>
</dbReference>
<feature type="non-terminal residue" evidence="6">
    <location>
        <position position="1"/>
    </location>
</feature>
<reference evidence="6" key="1">
    <citation type="submission" date="2015-11" db="EMBL/GenBank/DDBJ databases">
        <title>De novo transcriptome assembly of four potential Pierce s Disease insect vectors from Arizona vineyards.</title>
        <authorList>
            <person name="Tassone E.E."/>
        </authorList>
    </citation>
    <scope>NUCLEOTIDE SEQUENCE</scope>
</reference>
<feature type="compositionally biased region" description="Polar residues" evidence="4">
    <location>
        <begin position="165"/>
        <end position="205"/>
    </location>
</feature>
<feature type="region of interest" description="Disordered" evidence="4">
    <location>
        <begin position="165"/>
        <end position="231"/>
    </location>
</feature>